<evidence type="ECO:0000256" key="1">
    <source>
        <dbReference type="ARBA" id="ARBA00004141"/>
    </source>
</evidence>
<organism evidence="8 9">
    <name type="scientific">Petromyzon marinus</name>
    <name type="common">Sea lamprey</name>
    <dbReference type="NCBI Taxonomy" id="7757"/>
    <lineage>
        <taxon>Eukaryota</taxon>
        <taxon>Metazoa</taxon>
        <taxon>Chordata</taxon>
        <taxon>Craniata</taxon>
        <taxon>Vertebrata</taxon>
        <taxon>Cyclostomata</taxon>
        <taxon>Hyperoartia</taxon>
        <taxon>Petromyzontiformes</taxon>
        <taxon>Petromyzontidae</taxon>
        <taxon>Petromyzon</taxon>
    </lineage>
</organism>
<dbReference type="RefSeq" id="XP_032803788.1">
    <property type="nucleotide sequence ID" value="XM_032947897.1"/>
</dbReference>
<keyword evidence="8" id="KW-1185">Reference proteome</keyword>
<sequence length="514" mass="58783">MVSHGAAGSRSEEAGTPVASEGAATPGLETVPRCEWMRGEQRPVQPSLGASLCRESNWKCLVLTMLMYGCLGALAWCDLTTVTRLAFDQAHTGKTMVYHESPCANGYVYIPLAFLGMLYVVYLFECWHCQTQSRRQYKVDVSGAYERIRRLQEAKPCLWWQAVSYHYVRRTRQVTRYRNGEAYTSTQMYQERVTTRISEAEFDFSHCGVRDVSKDIYGLEKFPVTRLHFTRCFSFANPESENAYLNQRARFFRENEGQDDYMEAREGMHLKNVEFKEFVIAFADPDKLPWYVSRPVFWAAALLLLSWPLRVWMEYRTAFVHYHIEKLFGLDYSSPPAEATTYLRLPRISTMDSADLEWHIRSNRQLVPSYSEAVLMDMTEPTAYAANCSSCTPSSQGRSCERCRRAMSSSSIFSRCGSGLSLRDSRRSSLRRALRGSRPNFLSRSASSRAQLGEDSSCRTSRCLSQQISLQEDPPSYQDAMLFPVVSLSGATERRAWVDGSHHPRRNACVETFL</sequence>
<dbReference type="PANTHER" id="PTHR31893">
    <property type="entry name" value="TRANSMEMBRANE PROTEIN 151 HOMOLOG"/>
    <property type="match status" value="1"/>
</dbReference>
<dbReference type="PANTHER" id="PTHR31893:SF5">
    <property type="entry name" value="TRANSMEMBRANE PROTEIN 151 HOMOLOG"/>
    <property type="match status" value="1"/>
</dbReference>
<evidence type="ECO:0000256" key="6">
    <source>
        <dbReference type="SAM" id="MobiDB-lite"/>
    </source>
</evidence>
<dbReference type="InterPro" id="IPR026767">
    <property type="entry name" value="Tmem151"/>
</dbReference>
<feature type="transmembrane region" description="Helical" evidence="7">
    <location>
        <begin position="61"/>
        <end position="87"/>
    </location>
</feature>
<keyword evidence="3 7" id="KW-0812">Transmembrane</keyword>
<keyword evidence="4 7" id="KW-1133">Transmembrane helix</keyword>
<evidence type="ECO:0000256" key="3">
    <source>
        <dbReference type="ARBA" id="ARBA00022692"/>
    </source>
</evidence>
<dbReference type="Pfam" id="PF14857">
    <property type="entry name" value="TMEM151"/>
    <property type="match status" value="1"/>
</dbReference>
<evidence type="ECO:0000256" key="4">
    <source>
        <dbReference type="ARBA" id="ARBA00022989"/>
    </source>
</evidence>
<comment type="similarity">
    <text evidence="2">Belongs to the TMEM151 family.</text>
</comment>
<evidence type="ECO:0000256" key="2">
    <source>
        <dbReference type="ARBA" id="ARBA00009583"/>
    </source>
</evidence>
<keyword evidence="5 7" id="KW-0472">Membrane</keyword>
<comment type="subcellular location">
    <subcellularLocation>
        <location evidence="1">Membrane</location>
        <topology evidence="1">Multi-pass membrane protein</topology>
    </subcellularLocation>
</comment>
<feature type="transmembrane region" description="Helical" evidence="7">
    <location>
        <begin position="296"/>
        <end position="313"/>
    </location>
</feature>
<evidence type="ECO:0000313" key="9">
    <source>
        <dbReference type="RefSeq" id="XP_032803788.1"/>
    </source>
</evidence>
<evidence type="ECO:0000313" key="8">
    <source>
        <dbReference type="Proteomes" id="UP001318040"/>
    </source>
</evidence>
<name>A0AAJ7SQJ7_PETMA</name>
<dbReference type="GeneID" id="116939482"/>
<reference evidence="9" key="1">
    <citation type="submission" date="2025-08" db="UniProtKB">
        <authorList>
            <consortium name="RefSeq"/>
        </authorList>
    </citation>
    <scope>IDENTIFICATION</scope>
    <source>
        <tissue evidence="9">Sperm</tissue>
    </source>
</reference>
<evidence type="ECO:0000256" key="7">
    <source>
        <dbReference type="SAM" id="Phobius"/>
    </source>
</evidence>
<dbReference type="GO" id="GO:0016020">
    <property type="term" value="C:membrane"/>
    <property type="evidence" value="ECO:0007669"/>
    <property type="project" value="UniProtKB-SubCell"/>
</dbReference>
<feature type="region of interest" description="Disordered" evidence="6">
    <location>
        <begin position="1"/>
        <end position="25"/>
    </location>
</feature>
<accession>A0AAJ7SQJ7</accession>
<feature type="transmembrane region" description="Helical" evidence="7">
    <location>
        <begin position="107"/>
        <end position="127"/>
    </location>
</feature>
<evidence type="ECO:0000256" key="5">
    <source>
        <dbReference type="ARBA" id="ARBA00023136"/>
    </source>
</evidence>
<proteinExistence type="inferred from homology"/>
<dbReference type="KEGG" id="pmrn:116939482"/>
<protein>
    <submittedName>
        <fullName evidence="9">Transmembrane protein 151B-like</fullName>
    </submittedName>
</protein>
<dbReference type="Proteomes" id="UP001318040">
    <property type="component" value="Chromosome 6"/>
</dbReference>
<dbReference type="AlphaFoldDB" id="A0AAJ7SQJ7"/>
<gene>
    <name evidence="9" type="primary">LOC116939482</name>
</gene>